<evidence type="ECO:0000256" key="10">
    <source>
        <dbReference type="RuleBase" id="RU000488"/>
    </source>
</evidence>
<feature type="transmembrane region" description="Helical" evidence="11">
    <location>
        <begin position="215"/>
        <end position="234"/>
    </location>
</feature>
<dbReference type="Gene3D" id="1.50.40.10">
    <property type="entry name" value="Mitochondrial carrier domain"/>
    <property type="match status" value="1"/>
</dbReference>
<dbReference type="SUPFAM" id="SSF103506">
    <property type="entry name" value="Mitochondrial carrier"/>
    <property type="match status" value="1"/>
</dbReference>
<gene>
    <name evidence="12" type="ORF">CYBJADRAFT_122141</name>
</gene>
<dbReference type="OrthoDB" id="2019556at2759"/>
<feature type="repeat" description="Solcar" evidence="9">
    <location>
        <begin position="117"/>
        <end position="201"/>
    </location>
</feature>
<dbReference type="GO" id="GO:0005347">
    <property type="term" value="F:ATP transmembrane transporter activity"/>
    <property type="evidence" value="ECO:0007669"/>
    <property type="project" value="TreeGrafter"/>
</dbReference>
<evidence type="ECO:0000256" key="11">
    <source>
        <dbReference type="SAM" id="Phobius"/>
    </source>
</evidence>
<dbReference type="OMA" id="QFMMYEL"/>
<keyword evidence="13" id="KW-1185">Reference proteome</keyword>
<dbReference type="GO" id="GO:0051724">
    <property type="term" value="F:NAD transmembrane transporter activity"/>
    <property type="evidence" value="ECO:0007669"/>
    <property type="project" value="TreeGrafter"/>
</dbReference>
<dbReference type="GO" id="GO:0015228">
    <property type="term" value="F:coenzyme A transmembrane transporter activity"/>
    <property type="evidence" value="ECO:0007669"/>
    <property type="project" value="TreeGrafter"/>
</dbReference>
<dbReference type="Pfam" id="PF00153">
    <property type="entry name" value="Mito_carr"/>
    <property type="match status" value="3"/>
</dbReference>
<protein>
    <submittedName>
        <fullName evidence="12">Mitochondrial carrier</fullName>
    </submittedName>
</protein>
<evidence type="ECO:0000256" key="6">
    <source>
        <dbReference type="ARBA" id="ARBA00022989"/>
    </source>
</evidence>
<evidence type="ECO:0000256" key="4">
    <source>
        <dbReference type="ARBA" id="ARBA00022692"/>
    </source>
</evidence>
<dbReference type="InterPro" id="IPR052217">
    <property type="entry name" value="Mito/Peroxisomal_Carrier"/>
</dbReference>
<keyword evidence="6 11" id="KW-1133">Transmembrane helix</keyword>
<dbReference type="GeneID" id="30986798"/>
<evidence type="ECO:0000313" key="13">
    <source>
        <dbReference type="Proteomes" id="UP000094389"/>
    </source>
</evidence>
<evidence type="ECO:0000313" key="12">
    <source>
        <dbReference type="EMBL" id="ODV76153.1"/>
    </source>
</evidence>
<dbReference type="Proteomes" id="UP000094389">
    <property type="component" value="Unassembled WGS sequence"/>
</dbReference>
<evidence type="ECO:0000256" key="3">
    <source>
        <dbReference type="ARBA" id="ARBA00022448"/>
    </source>
</evidence>
<comment type="similarity">
    <text evidence="2 10">Belongs to the mitochondrial carrier (TC 2.A.29) family.</text>
</comment>
<dbReference type="RefSeq" id="XP_020073192.1">
    <property type="nucleotide sequence ID" value="XM_020212402.1"/>
</dbReference>
<name>A0A1E4S9I9_CYBJN</name>
<feature type="repeat" description="Solcar" evidence="9">
    <location>
        <begin position="210"/>
        <end position="297"/>
    </location>
</feature>
<dbReference type="PANTHER" id="PTHR45939">
    <property type="entry name" value="PEROXISOMAL MEMBRANE PROTEIN PMP34-RELATED"/>
    <property type="match status" value="1"/>
</dbReference>
<dbReference type="GO" id="GO:0005778">
    <property type="term" value="C:peroxisomal membrane"/>
    <property type="evidence" value="ECO:0007669"/>
    <property type="project" value="UniProtKB-SubCell"/>
</dbReference>
<feature type="transmembrane region" description="Helical" evidence="11">
    <location>
        <begin position="84"/>
        <end position="107"/>
    </location>
</feature>
<proteinExistence type="inferred from homology"/>
<dbReference type="PROSITE" id="PS50920">
    <property type="entry name" value="SOLCAR"/>
    <property type="match status" value="3"/>
</dbReference>
<evidence type="ECO:0000256" key="1">
    <source>
        <dbReference type="ARBA" id="ARBA00004585"/>
    </source>
</evidence>
<dbReference type="InterPro" id="IPR023395">
    <property type="entry name" value="MCP_dom_sf"/>
</dbReference>
<reference evidence="12 13" key="1">
    <citation type="journal article" date="2016" name="Proc. Natl. Acad. Sci. U.S.A.">
        <title>Comparative genomics of biotechnologically important yeasts.</title>
        <authorList>
            <person name="Riley R."/>
            <person name="Haridas S."/>
            <person name="Wolfe K.H."/>
            <person name="Lopes M.R."/>
            <person name="Hittinger C.T."/>
            <person name="Goeker M."/>
            <person name="Salamov A.A."/>
            <person name="Wisecaver J.H."/>
            <person name="Long T.M."/>
            <person name="Calvey C.H."/>
            <person name="Aerts A.L."/>
            <person name="Barry K.W."/>
            <person name="Choi C."/>
            <person name="Clum A."/>
            <person name="Coughlan A.Y."/>
            <person name="Deshpande S."/>
            <person name="Douglass A.P."/>
            <person name="Hanson S.J."/>
            <person name="Klenk H.-P."/>
            <person name="LaButti K.M."/>
            <person name="Lapidus A."/>
            <person name="Lindquist E.A."/>
            <person name="Lipzen A.M."/>
            <person name="Meier-Kolthoff J.P."/>
            <person name="Ohm R.A."/>
            <person name="Otillar R.P."/>
            <person name="Pangilinan J.L."/>
            <person name="Peng Y."/>
            <person name="Rokas A."/>
            <person name="Rosa C.A."/>
            <person name="Scheuner C."/>
            <person name="Sibirny A.A."/>
            <person name="Slot J.C."/>
            <person name="Stielow J.B."/>
            <person name="Sun H."/>
            <person name="Kurtzman C.P."/>
            <person name="Blackwell M."/>
            <person name="Grigoriev I.V."/>
            <person name="Jeffries T.W."/>
        </authorList>
    </citation>
    <scope>NUCLEOTIDE SEQUENCE [LARGE SCALE GENOMIC DNA]</scope>
    <source>
        <strain evidence="13">ATCC 18201 / CBS 1600 / BCRC 20928 / JCM 3617 / NBRC 0987 / NRRL Y-1542</strain>
    </source>
</reference>
<dbReference type="GO" id="GO:0015217">
    <property type="term" value="F:ADP transmembrane transporter activity"/>
    <property type="evidence" value="ECO:0007669"/>
    <property type="project" value="TreeGrafter"/>
</dbReference>
<dbReference type="PANTHER" id="PTHR45939:SF5">
    <property type="entry name" value="PEROXISOMAL MEMBRANE PROTEIN PMP34"/>
    <property type="match status" value="1"/>
</dbReference>
<dbReference type="GO" id="GO:0080122">
    <property type="term" value="F:AMP transmembrane transporter activity"/>
    <property type="evidence" value="ECO:0007669"/>
    <property type="project" value="TreeGrafter"/>
</dbReference>
<dbReference type="GO" id="GO:0044610">
    <property type="term" value="F:FMN transmembrane transporter activity"/>
    <property type="evidence" value="ECO:0007669"/>
    <property type="project" value="TreeGrafter"/>
</dbReference>
<feature type="transmembrane region" description="Helical" evidence="11">
    <location>
        <begin position="173"/>
        <end position="195"/>
    </location>
</feature>
<evidence type="ECO:0000256" key="2">
    <source>
        <dbReference type="ARBA" id="ARBA00006375"/>
    </source>
</evidence>
<keyword evidence="3 10" id="KW-0813">Transport</keyword>
<evidence type="ECO:0000256" key="8">
    <source>
        <dbReference type="ARBA" id="ARBA00023140"/>
    </source>
</evidence>
<dbReference type="STRING" id="983966.A0A1E4S9I9"/>
<evidence type="ECO:0000256" key="5">
    <source>
        <dbReference type="ARBA" id="ARBA00022737"/>
    </source>
</evidence>
<dbReference type="AlphaFoldDB" id="A0A1E4S9I9"/>
<dbReference type="InterPro" id="IPR018108">
    <property type="entry name" value="MCP_transmembrane"/>
</dbReference>
<keyword evidence="4 9" id="KW-0812">Transmembrane</keyword>
<keyword evidence="7 9" id="KW-0472">Membrane</keyword>
<accession>A0A1E4S9I9</accession>
<dbReference type="GO" id="GO:0015230">
    <property type="term" value="F:FAD transmembrane transporter activity"/>
    <property type="evidence" value="ECO:0007669"/>
    <property type="project" value="TreeGrafter"/>
</dbReference>
<evidence type="ECO:0000256" key="9">
    <source>
        <dbReference type="PROSITE-ProRule" id="PRU00282"/>
    </source>
</evidence>
<feature type="repeat" description="Solcar" evidence="9">
    <location>
        <begin position="7"/>
        <end position="105"/>
    </location>
</feature>
<organism evidence="12 13">
    <name type="scientific">Cyberlindnera jadinii (strain ATCC 18201 / CBS 1600 / BCRC 20928 / JCM 3617 / NBRC 0987 / NRRL Y-1542)</name>
    <name type="common">Torula yeast</name>
    <name type="synonym">Candida utilis</name>
    <dbReference type="NCBI Taxonomy" id="983966"/>
    <lineage>
        <taxon>Eukaryota</taxon>
        <taxon>Fungi</taxon>
        <taxon>Dikarya</taxon>
        <taxon>Ascomycota</taxon>
        <taxon>Saccharomycotina</taxon>
        <taxon>Saccharomycetes</taxon>
        <taxon>Phaffomycetales</taxon>
        <taxon>Phaffomycetaceae</taxon>
        <taxon>Cyberlindnera</taxon>
    </lineage>
</organism>
<keyword evidence="5" id="KW-0677">Repeat</keyword>
<dbReference type="EMBL" id="KV453925">
    <property type="protein sequence ID" value="ODV76153.1"/>
    <property type="molecule type" value="Genomic_DNA"/>
</dbReference>
<comment type="subcellular location">
    <subcellularLocation>
        <location evidence="1">Peroxisome membrane</location>
        <topology evidence="1">Multi-pass membrane protein</topology>
    </subcellularLocation>
</comment>
<sequence>MADRLEVDPATHSVAAGIGGALSMAVTYPLVTLSTLAQTKSEKTTGSKQGEEAQEEKRVSTLAAAKYLLKNEGILGFYSGLESAIYGVVLNNLVYYYFYEALAKLILNRKKKAKNGLTPVESILTGAIAGCITVFSTNPIWVANTRITVKGKGNKMSTLSALKDIIKTDGIKTLFAGVLPALILVLNPIIQYTIFEQLKNLINKTRKGGLTSTHAFFIGALGKLAATGSTYPYITLKARMHLKDESENKPTTIWGWMKQIYQQEGIQGFYNGISVKLSQSVLTAAFLFYFKEELTSLSAKMLRVVRAQHQRAKALRLVRK</sequence>
<keyword evidence="8" id="KW-0576">Peroxisome</keyword>
<evidence type="ECO:0000256" key="7">
    <source>
        <dbReference type="ARBA" id="ARBA00023136"/>
    </source>
</evidence>